<dbReference type="CDD" id="cd06171">
    <property type="entry name" value="Sigma70_r4"/>
    <property type="match status" value="1"/>
</dbReference>
<dbReference type="InterPro" id="IPR007627">
    <property type="entry name" value="RNA_pol_sigma70_r2"/>
</dbReference>
<name>A0A4Q4KIS5_9FLAO</name>
<dbReference type="SUPFAM" id="SSF88946">
    <property type="entry name" value="Sigma2 domain of RNA polymerase sigma factors"/>
    <property type="match status" value="1"/>
</dbReference>
<gene>
    <name evidence="9" type="ORF">ERX46_12105</name>
</gene>
<dbReference type="InterPro" id="IPR013249">
    <property type="entry name" value="RNA_pol_sigma70_r4_t2"/>
</dbReference>
<evidence type="ECO:0000256" key="2">
    <source>
        <dbReference type="ARBA" id="ARBA00023015"/>
    </source>
</evidence>
<keyword evidence="5 6" id="KW-0804">Transcription</keyword>
<dbReference type="AlphaFoldDB" id="A0A4Q4KIS5"/>
<organism evidence="9 10">
    <name type="scientific">Brumimicrobium glaciale</name>
    <dbReference type="NCBI Taxonomy" id="200475"/>
    <lineage>
        <taxon>Bacteria</taxon>
        <taxon>Pseudomonadati</taxon>
        <taxon>Bacteroidota</taxon>
        <taxon>Flavobacteriia</taxon>
        <taxon>Flavobacteriales</taxon>
        <taxon>Crocinitomicaceae</taxon>
        <taxon>Brumimicrobium</taxon>
    </lineage>
</organism>
<keyword evidence="10" id="KW-1185">Reference proteome</keyword>
<dbReference type="SUPFAM" id="SSF88659">
    <property type="entry name" value="Sigma3 and sigma4 domains of RNA polymerase sigma factors"/>
    <property type="match status" value="1"/>
</dbReference>
<evidence type="ECO:0000256" key="6">
    <source>
        <dbReference type="RuleBase" id="RU000716"/>
    </source>
</evidence>
<accession>A0A4Q4KIS5</accession>
<evidence type="ECO:0000256" key="1">
    <source>
        <dbReference type="ARBA" id="ARBA00010641"/>
    </source>
</evidence>
<evidence type="ECO:0000259" key="8">
    <source>
        <dbReference type="Pfam" id="PF08281"/>
    </source>
</evidence>
<evidence type="ECO:0000256" key="5">
    <source>
        <dbReference type="ARBA" id="ARBA00023163"/>
    </source>
</evidence>
<dbReference type="GO" id="GO:0016987">
    <property type="term" value="F:sigma factor activity"/>
    <property type="evidence" value="ECO:0007669"/>
    <property type="project" value="UniProtKB-KW"/>
</dbReference>
<evidence type="ECO:0000313" key="9">
    <source>
        <dbReference type="EMBL" id="RYM33075.1"/>
    </source>
</evidence>
<comment type="similarity">
    <text evidence="1 6">Belongs to the sigma-70 factor family. ECF subfamily.</text>
</comment>
<keyword evidence="3 6" id="KW-0731">Sigma factor</keyword>
<dbReference type="InterPro" id="IPR013325">
    <property type="entry name" value="RNA_pol_sigma_r2"/>
</dbReference>
<dbReference type="PANTHER" id="PTHR43133:SF8">
    <property type="entry name" value="RNA POLYMERASE SIGMA FACTOR HI_1459-RELATED"/>
    <property type="match status" value="1"/>
</dbReference>
<dbReference type="Pfam" id="PF08281">
    <property type="entry name" value="Sigma70_r4_2"/>
    <property type="match status" value="1"/>
</dbReference>
<dbReference type="EMBL" id="SETE01000005">
    <property type="protein sequence ID" value="RYM33075.1"/>
    <property type="molecule type" value="Genomic_DNA"/>
</dbReference>
<feature type="domain" description="RNA polymerase sigma-70 region 2" evidence="7">
    <location>
        <begin position="22"/>
        <end position="86"/>
    </location>
</feature>
<comment type="caution">
    <text evidence="9">The sequence shown here is derived from an EMBL/GenBank/DDBJ whole genome shotgun (WGS) entry which is preliminary data.</text>
</comment>
<proteinExistence type="inferred from homology"/>
<evidence type="ECO:0000259" key="7">
    <source>
        <dbReference type="Pfam" id="PF04542"/>
    </source>
</evidence>
<keyword evidence="2 6" id="KW-0805">Transcription regulation</keyword>
<dbReference type="InterPro" id="IPR013324">
    <property type="entry name" value="RNA_pol_sigma_r3/r4-like"/>
</dbReference>
<dbReference type="Gene3D" id="1.10.1740.10">
    <property type="match status" value="1"/>
</dbReference>
<evidence type="ECO:0000256" key="4">
    <source>
        <dbReference type="ARBA" id="ARBA00023125"/>
    </source>
</evidence>
<sequence length="177" mass="20841">MNEKQIIKQVLKGDSSSFDFFVDQYQDMALTIAFRILNNRQEAEDVVQNAFVKAYYNMHTYSSKSKFSTWFYRIVYNTAITTFNKVKKRGEADYIENLTEDSQKIVFESNENSELQERKESVNKAVERLPKNEAIVVTLYYLEEYSVSEIAEIMTLTKSNVKIILFRARKKLHDILK</sequence>
<dbReference type="GO" id="GO:0006352">
    <property type="term" value="P:DNA-templated transcription initiation"/>
    <property type="evidence" value="ECO:0007669"/>
    <property type="project" value="InterPro"/>
</dbReference>
<dbReference type="Gene3D" id="1.10.10.10">
    <property type="entry name" value="Winged helix-like DNA-binding domain superfamily/Winged helix DNA-binding domain"/>
    <property type="match status" value="1"/>
</dbReference>
<reference evidence="9 10" key="1">
    <citation type="submission" date="2019-02" db="EMBL/GenBank/DDBJ databases">
        <title>Genome sequence of the sea-ice species Brumimicrobium glaciale.</title>
        <authorList>
            <person name="Bowman J.P."/>
        </authorList>
    </citation>
    <scope>NUCLEOTIDE SEQUENCE [LARGE SCALE GENOMIC DNA]</scope>
    <source>
        <strain evidence="9 10">IC156</strain>
    </source>
</reference>
<dbReference type="InterPro" id="IPR000838">
    <property type="entry name" value="RNA_pol_sigma70_ECF_CS"/>
</dbReference>
<dbReference type="Pfam" id="PF04542">
    <property type="entry name" value="Sigma70_r2"/>
    <property type="match status" value="1"/>
</dbReference>
<dbReference type="PROSITE" id="PS01063">
    <property type="entry name" value="SIGMA70_ECF"/>
    <property type="match status" value="1"/>
</dbReference>
<dbReference type="InterPro" id="IPR036388">
    <property type="entry name" value="WH-like_DNA-bd_sf"/>
</dbReference>
<dbReference type="InterPro" id="IPR039425">
    <property type="entry name" value="RNA_pol_sigma-70-like"/>
</dbReference>
<feature type="domain" description="RNA polymerase sigma factor 70 region 4 type 2" evidence="8">
    <location>
        <begin position="121"/>
        <end position="172"/>
    </location>
</feature>
<dbReference type="Proteomes" id="UP000293952">
    <property type="component" value="Unassembled WGS sequence"/>
</dbReference>
<evidence type="ECO:0000256" key="3">
    <source>
        <dbReference type="ARBA" id="ARBA00023082"/>
    </source>
</evidence>
<dbReference type="PANTHER" id="PTHR43133">
    <property type="entry name" value="RNA POLYMERASE ECF-TYPE SIGMA FACTO"/>
    <property type="match status" value="1"/>
</dbReference>
<dbReference type="GO" id="GO:0003677">
    <property type="term" value="F:DNA binding"/>
    <property type="evidence" value="ECO:0007669"/>
    <property type="project" value="UniProtKB-KW"/>
</dbReference>
<dbReference type="OrthoDB" id="1027298at2"/>
<dbReference type="NCBIfam" id="TIGR02937">
    <property type="entry name" value="sigma70-ECF"/>
    <property type="match status" value="1"/>
</dbReference>
<dbReference type="InterPro" id="IPR014284">
    <property type="entry name" value="RNA_pol_sigma-70_dom"/>
</dbReference>
<keyword evidence="4 6" id="KW-0238">DNA-binding</keyword>
<evidence type="ECO:0000313" key="10">
    <source>
        <dbReference type="Proteomes" id="UP000293952"/>
    </source>
</evidence>
<protein>
    <recommendedName>
        <fullName evidence="6">RNA polymerase sigma factor</fullName>
    </recommendedName>
</protein>